<feature type="domain" description="LSO1/LSO2" evidence="5">
    <location>
        <begin position="17"/>
        <end position="82"/>
    </location>
</feature>
<evidence type="ECO:0000256" key="1">
    <source>
        <dbReference type="ARBA" id="ARBA00008296"/>
    </source>
</evidence>
<dbReference type="PANTHER" id="PTHR21680">
    <property type="entry name" value="COILED-COIL DOMAIN-CONTAINING PROTEIN 124"/>
    <property type="match status" value="1"/>
</dbReference>
<feature type="region of interest" description="Disordered" evidence="3">
    <location>
        <begin position="21"/>
        <end position="62"/>
    </location>
</feature>
<feature type="region of interest" description="Disordered" evidence="3">
    <location>
        <begin position="74"/>
        <end position="114"/>
    </location>
</feature>
<dbReference type="Pfam" id="PF22048">
    <property type="entry name" value="LSO1_2-like"/>
    <property type="match status" value="1"/>
</dbReference>
<dbReference type="Proteomes" id="UP000789831">
    <property type="component" value="Unassembled WGS sequence"/>
</dbReference>
<feature type="compositionally biased region" description="Basic and acidic residues" evidence="3">
    <location>
        <begin position="98"/>
        <end position="114"/>
    </location>
</feature>
<dbReference type="PANTHER" id="PTHR21680:SF0">
    <property type="entry name" value="COILED-COIL DOMAIN-CONTAINING PROTEIN 124"/>
    <property type="match status" value="1"/>
</dbReference>
<feature type="compositionally biased region" description="Basic and acidic residues" evidence="3">
    <location>
        <begin position="74"/>
        <end position="87"/>
    </location>
</feature>
<evidence type="ECO:0000256" key="3">
    <source>
        <dbReference type="SAM" id="MobiDB-lite"/>
    </source>
</evidence>
<name>A0A9N8YSL0_9GLOM</name>
<protein>
    <submittedName>
        <fullName evidence="6">5582_t:CDS:1</fullName>
    </submittedName>
</protein>
<dbReference type="InterPro" id="IPR054413">
    <property type="entry name" value="LSO1/2"/>
</dbReference>
<dbReference type="AlphaFoldDB" id="A0A9N8YSL0"/>
<dbReference type="GO" id="GO:0003713">
    <property type="term" value="F:transcription coactivator activity"/>
    <property type="evidence" value="ECO:0007669"/>
    <property type="project" value="TreeGrafter"/>
</dbReference>
<dbReference type="InterPro" id="IPR054414">
    <property type="entry name" value="Ccdc124/Oxs1_C"/>
</dbReference>
<dbReference type="EMBL" id="CAJVPL010000088">
    <property type="protein sequence ID" value="CAG8444861.1"/>
    <property type="molecule type" value="Genomic_DNA"/>
</dbReference>
<evidence type="ECO:0000259" key="4">
    <source>
        <dbReference type="Pfam" id="PF06244"/>
    </source>
</evidence>
<proteinExistence type="inferred from homology"/>
<evidence type="ECO:0000313" key="6">
    <source>
        <dbReference type="EMBL" id="CAG8444861.1"/>
    </source>
</evidence>
<comment type="similarity">
    <text evidence="1">Belongs to the CCDC124 family.</text>
</comment>
<accession>A0A9N8YSL0</accession>
<sequence length="243" mass="27749">MPKKFKGENTRVVIRLVTAAKERKAAHQNEVSTKIQAEKERKEAEEWSKGAKDSSKKEADRLKKEALLAKKREAATLLEKEEKEASKYKPLLKPSKVSGEEKKAIKRTQKVEEATTERRLIPEYSASNIDDALDLLNVVATEDTGSGGGVSSPPLTAAALDRHPERRFKAALAAYEEREMPKLKKEHPGLRYTQLRDIIYKDFQKSPENPFNQANTLRYNATKKDQEEFIETTRKEIEDRLRV</sequence>
<feature type="compositionally biased region" description="Basic and acidic residues" evidence="3">
    <location>
        <begin position="36"/>
        <end position="62"/>
    </location>
</feature>
<keyword evidence="7" id="KW-1185">Reference proteome</keyword>
<feature type="domain" description="Coiled-coil" evidence="4">
    <location>
        <begin position="123"/>
        <end position="213"/>
    </location>
</feature>
<evidence type="ECO:0000313" key="7">
    <source>
        <dbReference type="Proteomes" id="UP000789831"/>
    </source>
</evidence>
<keyword evidence="2" id="KW-0175">Coiled coil</keyword>
<dbReference type="GO" id="GO:0005634">
    <property type="term" value="C:nucleus"/>
    <property type="evidence" value="ECO:0007669"/>
    <property type="project" value="TreeGrafter"/>
</dbReference>
<dbReference type="InterPro" id="IPR010422">
    <property type="entry name" value="Ccdc124/Oxs1"/>
</dbReference>
<gene>
    <name evidence="6" type="ORF">AGERDE_LOCUS1337</name>
</gene>
<comment type="caution">
    <text evidence="6">The sequence shown here is derived from an EMBL/GenBank/DDBJ whole genome shotgun (WGS) entry which is preliminary data.</text>
</comment>
<organism evidence="6 7">
    <name type="scientific">Ambispora gerdemannii</name>
    <dbReference type="NCBI Taxonomy" id="144530"/>
    <lineage>
        <taxon>Eukaryota</taxon>
        <taxon>Fungi</taxon>
        <taxon>Fungi incertae sedis</taxon>
        <taxon>Mucoromycota</taxon>
        <taxon>Glomeromycotina</taxon>
        <taxon>Glomeromycetes</taxon>
        <taxon>Archaeosporales</taxon>
        <taxon>Ambisporaceae</taxon>
        <taxon>Ambispora</taxon>
    </lineage>
</organism>
<dbReference type="OrthoDB" id="76412at2759"/>
<dbReference type="GO" id="GO:0006366">
    <property type="term" value="P:transcription by RNA polymerase II"/>
    <property type="evidence" value="ECO:0007669"/>
    <property type="project" value="TreeGrafter"/>
</dbReference>
<evidence type="ECO:0000256" key="2">
    <source>
        <dbReference type="ARBA" id="ARBA00023054"/>
    </source>
</evidence>
<evidence type="ECO:0000259" key="5">
    <source>
        <dbReference type="Pfam" id="PF22048"/>
    </source>
</evidence>
<reference evidence="6" key="1">
    <citation type="submission" date="2021-06" db="EMBL/GenBank/DDBJ databases">
        <authorList>
            <person name="Kallberg Y."/>
            <person name="Tangrot J."/>
            <person name="Rosling A."/>
        </authorList>
    </citation>
    <scope>NUCLEOTIDE SEQUENCE</scope>
    <source>
        <strain evidence="6">MT106</strain>
    </source>
</reference>
<dbReference type="Pfam" id="PF06244">
    <property type="entry name" value="Ccdc124"/>
    <property type="match status" value="1"/>
</dbReference>